<gene>
    <name evidence="3" type="ORF">C8D95_1166</name>
</gene>
<evidence type="ECO:0000259" key="2">
    <source>
        <dbReference type="Pfam" id="PF12697"/>
    </source>
</evidence>
<keyword evidence="1" id="KW-0378">Hydrolase</keyword>
<dbReference type="AlphaFoldDB" id="A0A316FVT7"/>
<dbReference type="PANTHER" id="PTHR43798:SF31">
    <property type="entry name" value="AB HYDROLASE SUPERFAMILY PROTEIN YCLE"/>
    <property type="match status" value="1"/>
</dbReference>
<dbReference type="Proteomes" id="UP000245390">
    <property type="component" value="Unassembled WGS sequence"/>
</dbReference>
<organism evidence="3 4">
    <name type="scientific">Silicimonas algicola</name>
    <dbReference type="NCBI Taxonomy" id="1826607"/>
    <lineage>
        <taxon>Bacteria</taxon>
        <taxon>Pseudomonadati</taxon>
        <taxon>Pseudomonadota</taxon>
        <taxon>Alphaproteobacteria</taxon>
        <taxon>Rhodobacterales</taxon>
        <taxon>Paracoccaceae</taxon>
    </lineage>
</organism>
<dbReference type="InterPro" id="IPR050266">
    <property type="entry name" value="AB_hydrolase_sf"/>
</dbReference>
<name>A0A316FVT7_9RHOB</name>
<dbReference type="GO" id="GO:0016787">
    <property type="term" value="F:hydrolase activity"/>
    <property type="evidence" value="ECO:0007669"/>
    <property type="project" value="UniProtKB-KW"/>
</dbReference>
<dbReference type="GO" id="GO:0016020">
    <property type="term" value="C:membrane"/>
    <property type="evidence" value="ECO:0007669"/>
    <property type="project" value="TreeGrafter"/>
</dbReference>
<dbReference type="InterPro" id="IPR000073">
    <property type="entry name" value="AB_hydrolase_1"/>
</dbReference>
<evidence type="ECO:0000313" key="4">
    <source>
        <dbReference type="Proteomes" id="UP000245390"/>
    </source>
</evidence>
<proteinExistence type="predicted"/>
<dbReference type="KEGG" id="salo:EF888_14945"/>
<dbReference type="SUPFAM" id="SSF53474">
    <property type="entry name" value="alpha/beta-Hydrolases"/>
    <property type="match status" value="1"/>
</dbReference>
<dbReference type="InterPro" id="IPR029058">
    <property type="entry name" value="AB_hydrolase_fold"/>
</dbReference>
<accession>A0A316FVT7</accession>
<evidence type="ECO:0000256" key="1">
    <source>
        <dbReference type="ARBA" id="ARBA00022801"/>
    </source>
</evidence>
<dbReference type="EMBL" id="QGGV01000016">
    <property type="protein sequence ID" value="PWK52709.1"/>
    <property type="molecule type" value="Genomic_DNA"/>
</dbReference>
<comment type="caution">
    <text evidence="3">The sequence shown here is derived from an EMBL/GenBank/DDBJ whole genome shotgun (WGS) entry which is preliminary data.</text>
</comment>
<keyword evidence="4" id="KW-1185">Reference proteome</keyword>
<dbReference type="OrthoDB" id="9785847at2"/>
<protein>
    <submittedName>
        <fullName evidence="3">3-oxoadipate enol-lactonase</fullName>
    </submittedName>
</protein>
<dbReference type="PRINTS" id="PR00111">
    <property type="entry name" value="ABHYDROLASE"/>
</dbReference>
<dbReference type="PANTHER" id="PTHR43798">
    <property type="entry name" value="MONOACYLGLYCEROL LIPASE"/>
    <property type="match status" value="1"/>
</dbReference>
<feature type="domain" description="AB hydrolase-1" evidence="2">
    <location>
        <begin position="17"/>
        <end position="245"/>
    </location>
</feature>
<evidence type="ECO:0000313" key="3">
    <source>
        <dbReference type="EMBL" id="PWK52709.1"/>
    </source>
</evidence>
<dbReference type="Pfam" id="PF12697">
    <property type="entry name" value="Abhydrolase_6"/>
    <property type="match status" value="1"/>
</dbReference>
<sequence>MPVKLNHRDSGTAGAPVVLLHPVGLDLTSWDEVVSVLAQSHRVIAADLRGHGQSPRTPRSTDIFDYAADVAALIEDLGLAPCTVVGVSFGGMISLALAISRPDLLRSAVVSACPNTIPEAARPLLAARGEAAEAEGMDAVLDESLERWFSPGFMGAPQVLRVRERLLADDPEDWNAGWQTISRLNLGPRLGEVAVPVHCIHAEEDKGASIDALRSTAEGVPVGTLEIIAGASHMVHIECAAEFAALLKAHLAEQAV</sequence>
<reference evidence="3 4" key="1">
    <citation type="submission" date="2018-05" db="EMBL/GenBank/DDBJ databases">
        <title>Genomic Encyclopedia of Type Strains, Phase IV (KMG-IV): sequencing the most valuable type-strain genomes for metagenomic binning, comparative biology and taxonomic classification.</title>
        <authorList>
            <person name="Goeker M."/>
        </authorList>
    </citation>
    <scope>NUCLEOTIDE SEQUENCE [LARGE SCALE GENOMIC DNA]</scope>
    <source>
        <strain evidence="3 4">DSM 103371</strain>
    </source>
</reference>
<dbReference type="RefSeq" id="WP_109761204.1">
    <property type="nucleotide sequence ID" value="NZ_CP034588.1"/>
</dbReference>
<dbReference type="Gene3D" id="3.40.50.1820">
    <property type="entry name" value="alpha/beta hydrolase"/>
    <property type="match status" value="1"/>
</dbReference>